<gene>
    <name evidence="4" type="ORF">PROFUN_10270</name>
</gene>
<dbReference type="InterPro" id="IPR036770">
    <property type="entry name" value="Ankyrin_rpt-contain_sf"/>
</dbReference>
<feature type="region of interest" description="Disordered" evidence="3">
    <location>
        <begin position="303"/>
        <end position="376"/>
    </location>
</feature>
<evidence type="ECO:0000256" key="1">
    <source>
        <dbReference type="ARBA" id="ARBA00022737"/>
    </source>
</evidence>
<organism evidence="4 5">
    <name type="scientific">Planoprotostelium fungivorum</name>
    <dbReference type="NCBI Taxonomy" id="1890364"/>
    <lineage>
        <taxon>Eukaryota</taxon>
        <taxon>Amoebozoa</taxon>
        <taxon>Evosea</taxon>
        <taxon>Variosea</taxon>
        <taxon>Cavosteliida</taxon>
        <taxon>Cavosteliaceae</taxon>
        <taxon>Planoprotostelium</taxon>
    </lineage>
</organism>
<evidence type="ECO:0000256" key="3">
    <source>
        <dbReference type="SAM" id="MobiDB-lite"/>
    </source>
</evidence>
<evidence type="ECO:0000313" key="4">
    <source>
        <dbReference type="EMBL" id="PRP82366.1"/>
    </source>
</evidence>
<dbReference type="EMBL" id="MDYQ01000105">
    <property type="protein sequence ID" value="PRP82366.1"/>
    <property type="molecule type" value="Genomic_DNA"/>
</dbReference>
<sequence length="612" mass="68230">MNTDDLVIHHIKRTDVTKRTIPDPLLLINHFDFSNHSADLLAEHLSISNCKRSFSLPFSHQRRRAMKNGTITSHDVTRVILHAALNRDVEPEVQLHRKKTKYYPESHNTRRKQFALLRSTCKLWKDLVDGFTDWLTEDDLLLAVRGCKVDSVRFLLSRRELDAFVQDNRHLTMASECGSTEIVRLLLSDPRVDPSAEDNEAILAAAREGHDEVVRHLLSDNPIERGRFELVKFLLAHPLMDPSKNYNWLIRHAVKHEAPEIVELLLSDPRLDPSAEDNEVIRSAANAETRFDNGRMKIFHSLLNDPRVDPSGQPGHQTGSSAPQRTQDGQVTFEGPSQATSGRCSCGSIGKPSGGHQTGITGRKDGGSAHPRVDPLADDDKAIRNAASGGHTEVVQLLLSHPLVDPYARNYEAIRKAAKRRHAEVMQLLWYHELKVALGDLLYAQAREKADTKDYEDLERLLLSHPLADPSVVDNITICYASYMGLIEWVRTLMSDARVDPSARDNEAFRHAASRGHHHVVRLLLADPRVVPSAGNNEAIRKAAANEHHEVVRLLLADHRVDPSVEDNRAITCASSEGHTMIVQLLLADPRVDPSAAEAALSAGVFSAKPIA</sequence>
<dbReference type="STRING" id="1890364.A0A2P6NEI1"/>
<name>A0A2P6NEI1_9EUKA</name>
<evidence type="ECO:0000313" key="5">
    <source>
        <dbReference type="Proteomes" id="UP000241769"/>
    </source>
</evidence>
<accession>A0A2P6NEI1</accession>
<protein>
    <submittedName>
        <fullName evidence="4">Putative ankyrin repeat-containing protein</fullName>
    </submittedName>
</protein>
<keyword evidence="2" id="KW-0040">ANK repeat</keyword>
<keyword evidence="1" id="KW-0677">Repeat</keyword>
<comment type="caution">
    <text evidence="4">The sequence shown here is derived from an EMBL/GenBank/DDBJ whole genome shotgun (WGS) entry which is preliminary data.</text>
</comment>
<proteinExistence type="predicted"/>
<dbReference type="InterPro" id="IPR002110">
    <property type="entry name" value="Ankyrin_rpt"/>
</dbReference>
<reference evidence="4 5" key="1">
    <citation type="journal article" date="2018" name="Genome Biol. Evol.">
        <title>Multiple Roots of Fruiting Body Formation in Amoebozoa.</title>
        <authorList>
            <person name="Hillmann F."/>
            <person name="Forbes G."/>
            <person name="Novohradska S."/>
            <person name="Ferling I."/>
            <person name="Riege K."/>
            <person name="Groth M."/>
            <person name="Westermann M."/>
            <person name="Marz M."/>
            <person name="Spaller T."/>
            <person name="Winckler T."/>
            <person name="Schaap P."/>
            <person name="Glockner G."/>
        </authorList>
    </citation>
    <scope>NUCLEOTIDE SEQUENCE [LARGE SCALE GENOMIC DNA]</scope>
    <source>
        <strain evidence="4 5">Jena</strain>
    </source>
</reference>
<dbReference type="SMART" id="SM00248">
    <property type="entry name" value="ANK"/>
    <property type="match status" value="7"/>
</dbReference>
<dbReference type="Gene3D" id="1.25.40.20">
    <property type="entry name" value="Ankyrin repeat-containing domain"/>
    <property type="match status" value="4"/>
</dbReference>
<dbReference type="OrthoDB" id="194358at2759"/>
<dbReference type="AlphaFoldDB" id="A0A2P6NEI1"/>
<keyword evidence="5" id="KW-1185">Reference proteome</keyword>
<dbReference type="PANTHER" id="PTHR24198">
    <property type="entry name" value="ANKYRIN REPEAT AND PROTEIN KINASE DOMAIN-CONTAINING PROTEIN"/>
    <property type="match status" value="1"/>
</dbReference>
<dbReference type="Proteomes" id="UP000241769">
    <property type="component" value="Unassembled WGS sequence"/>
</dbReference>
<dbReference type="PANTHER" id="PTHR24198:SF165">
    <property type="entry name" value="ANKYRIN REPEAT-CONTAINING PROTEIN-RELATED"/>
    <property type="match status" value="1"/>
</dbReference>
<dbReference type="SUPFAM" id="SSF48403">
    <property type="entry name" value="Ankyrin repeat"/>
    <property type="match status" value="2"/>
</dbReference>
<feature type="compositionally biased region" description="Basic and acidic residues" evidence="3">
    <location>
        <begin position="362"/>
        <end position="376"/>
    </location>
</feature>
<feature type="compositionally biased region" description="Polar residues" evidence="3">
    <location>
        <begin position="314"/>
        <end position="343"/>
    </location>
</feature>
<evidence type="ECO:0000256" key="2">
    <source>
        <dbReference type="ARBA" id="ARBA00023043"/>
    </source>
</evidence>
<dbReference type="InParanoid" id="A0A2P6NEI1"/>
<dbReference type="Pfam" id="PF12796">
    <property type="entry name" value="Ank_2"/>
    <property type="match status" value="2"/>
</dbReference>